<dbReference type="Pfam" id="PF00437">
    <property type="entry name" value="T2SSE"/>
    <property type="match status" value="1"/>
</dbReference>
<reference evidence="5 6" key="1">
    <citation type="submission" date="2010-08" db="EMBL/GenBank/DDBJ databases">
        <authorList>
            <person name="Weinstock G."/>
            <person name="Sodergren E."/>
            <person name="Clifton S."/>
            <person name="Fulton L."/>
            <person name="Fulton B."/>
            <person name="Courtney L."/>
            <person name="Fronick C."/>
            <person name="Harrison M."/>
            <person name="Strong C."/>
            <person name="Farmer C."/>
            <person name="Delahaunty K."/>
            <person name="Markovic C."/>
            <person name="Hall O."/>
            <person name="Minx P."/>
            <person name="Tomlinson C."/>
            <person name="Mitreva M."/>
            <person name="Hou S."/>
            <person name="Chen J."/>
            <person name="Wollam A."/>
            <person name="Pepin K.H."/>
            <person name="Johnson M."/>
            <person name="Bhonagiri V."/>
            <person name="Zhang X."/>
            <person name="Suruliraj S."/>
            <person name="Warren W."/>
            <person name="Chinwalla A."/>
            <person name="Mardis E.R."/>
            <person name="Wilson R.K."/>
        </authorList>
    </citation>
    <scope>NUCLEOTIDE SEQUENCE [LARGE SCALE GENOMIC DNA]</scope>
    <source>
        <strain evidence="5 6">F0359</strain>
    </source>
</reference>
<dbReference type="PROSITE" id="PS00662">
    <property type="entry name" value="T2SP_E"/>
    <property type="match status" value="1"/>
</dbReference>
<dbReference type="SMART" id="SM00382">
    <property type="entry name" value="AAA"/>
    <property type="match status" value="1"/>
</dbReference>
<dbReference type="RefSeq" id="WP_006942793.1">
    <property type="nucleotide sequence ID" value="NZ_GL538208.1"/>
</dbReference>
<gene>
    <name evidence="5" type="ORF">HMPREF9429_01523</name>
</gene>
<keyword evidence="2" id="KW-0547">Nucleotide-binding</keyword>
<organism evidence="5 6">
    <name type="scientific">Megasphaera micronuciformis F0359</name>
    <dbReference type="NCBI Taxonomy" id="706434"/>
    <lineage>
        <taxon>Bacteria</taxon>
        <taxon>Bacillati</taxon>
        <taxon>Bacillota</taxon>
        <taxon>Negativicutes</taxon>
        <taxon>Veillonellales</taxon>
        <taxon>Veillonellaceae</taxon>
        <taxon>Megasphaera</taxon>
    </lineage>
</organism>
<dbReference type="GO" id="GO:0005524">
    <property type="term" value="F:ATP binding"/>
    <property type="evidence" value="ECO:0007669"/>
    <property type="project" value="UniProtKB-KW"/>
</dbReference>
<dbReference type="AlphaFoldDB" id="E2ZDL9"/>
<evidence type="ECO:0000313" key="5">
    <source>
        <dbReference type="EMBL" id="EFQ03581.1"/>
    </source>
</evidence>
<dbReference type="InterPro" id="IPR027417">
    <property type="entry name" value="P-loop_NTPase"/>
</dbReference>
<dbReference type="CDD" id="cd01129">
    <property type="entry name" value="PulE-GspE-like"/>
    <property type="match status" value="1"/>
</dbReference>
<dbReference type="STRING" id="706434.HMPREF9429_01523"/>
<dbReference type="eggNOG" id="COG2804">
    <property type="taxonomic scope" value="Bacteria"/>
</dbReference>
<evidence type="ECO:0000313" key="6">
    <source>
        <dbReference type="Proteomes" id="UP000003195"/>
    </source>
</evidence>
<proteinExistence type="inferred from homology"/>
<evidence type="ECO:0000256" key="2">
    <source>
        <dbReference type="ARBA" id="ARBA00022741"/>
    </source>
</evidence>
<accession>E2ZDL9</accession>
<dbReference type="PANTHER" id="PTHR30258:SF2">
    <property type="entry name" value="COMG OPERON PROTEIN 1"/>
    <property type="match status" value="1"/>
</dbReference>
<dbReference type="Proteomes" id="UP000003195">
    <property type="component" value="Unassembled WGS sequence"/>
</dbReference>
<evidence type="ECO:0000256" key="1">
    <source>
        <dbReference type="ARBA" id="ARBA00006611"/>
    </source>
</evidence>
<protein>
    <submittedName>
        <fullName evidence="5">Type II/IV secretion system protein</fullName>
    </submittedName>
</protein>
<dbReference type="InterPro" id="IPR001482">
    <property type="entry name" value="T2SS/T4SS_dom"/>
</dbReference>
<comment type="similarity">
    <text evidence="1">Belongs to the GSP E family.</text>
</comment>
<evidence type="ECO:0000259" key="4">
    <source>
        <dbReference type="PROSITE" id="PS00662"/>
    </source>
</evidence>
<keyword evidence="3" id="KW-0067">ATP-binding</keyword>
<name>E2ZDL9_9FIRM</name>
<dbReference type="SUPFAM" id="SSF52540">
    <property type="entry name" value="P-loop containing nucleoside triphosphate hydrolases"/>
    <property type="match status" value="1"/>
</dbReference>
<evidence type="ECO:0000256" key="3">
    <source>
        <dbReference type="ARBA" id="ARBA00022840"/>
    </source>
</evidence>
<feature type="domain" description="Bacterial type II secretion system protein E" evidence="4">
    <location>
        <begin position="213"/>
        <end position="227"/>
    </location>
</feature>
<comment type="caution">
    <text evidence="5">The sequence shown here is derived from an EMBL/GenBank/DDBJ whole genome shotgun (WGS) entry which is preliminary data.</text>
</comment>
<sequence length="370" mass="40395">MKKSVWTDEEGKTETVQNLIEKLFSYAMTTGVSDIHAEPLDETFRIRCRRDGVLQSVGAIRKEKGKAFINRLKVMAALDIADARRPQDGRIVYKEGIDMRLSTMPTVRGEKAVIRILGGSRNLPDLDGLGMDKRAVSLIRRSLRDAKGLIIICGPTGSGKTTTLYAALREIDKESVSIATLEDPVEYKIDGLSQSQIGKKGGIAFHEGLRALLRQDPDVLVIGEIRDNETAAIAVRAALTGHLVFSTIHANEAAAVPERLVDMGVPAYLVGDALVCTAAQRLVRKQCSVCGGTGCLACNFSGYGGRGCLAEVIYFTNRTKEAVRRDASTGAVRKGAQEKIFFKETAMAMVRDGLTDEREIMRVCGEDHEY</sequence>
<dbReference type="GO" id="GO:0005886">
    <property type="term" value="C:plasma membrane"/>
    <property type="evidence" value="ECO:0007669"/>
    <property type="project" value="TreeGrafter"/>
</dbReference>
<dbReference type="EMBL" id="AECS01000039">
    <property type="protein sequence ID" value="EFQ03581.1"/>
    <property type="molecule type" value="Genomic_DNA"/>
</dbReference>
<dbReference type="PANTHER" id="PTHR30258">
    <property type="entry name" value="TYPE II SECRETION SYSTEM PROTEIN GSPE-RELATED"/>
    <property type="match status" value="1"/>
</dbReference>
<dbReference type="Gene3D" id="3.30.450.90">
    <property type="match status" value="1"/>
</dbReference>
<dbReference type="Gene3D" id="3.40.50.300">
    <property type="entry name" value="P-loop containing nucleotide triphosphate hydrolases"/>
    <property type="match status" value="1"/>
</dbReference>
<keyword evidence="6" id="KW-1185">Reference proteome</keyword>
<dbReference type="OrthoDB" id="9808272at2"/>
<dbReference type="GO" id="GO:0016887">
    <property type="term" value="F:ATP hydrolysis activity"/>
    <property type="evidence" value="ECO:0007669"/>
    <property type="project" value="TreeGrafter"/>
</dbReference>
<dbReference type="InterPro" id="IPR003593">
    <property type="entry name" value="AAA+_ATPase"/>
</dbReference>
<dbReference type="HOGENOM" id="CLU_013446_2_2_9"/>